<evidence type="ECO:0000313" key="2">
    <source>
        <dbReference type="EMBL" id="HAA0862870.1"/>
    </source>
</evidence>
<feature type="transmembrane region" description="Helical" evidence="1">
    <location>
        <begin position="47"/>
        <end position="78"/>
    </location>
</feature>
<accession>A0A3V5LJZ0</accession>
<gene>
    <name evidence="2" type="ORF">GDL02_21985</name>
</gene>
<protein>
    <submittedName>
        <fullName evidence="2">Uncharacterized protein</fullName>
    </submittedName>
</protein>
<keyword evidence="1" id="KW-0812">Transmembrane</keyword>
<dbReference type="AlphaFoldDB" id="A0A3V5LJZ0"/>
<keyword evidence="1" id="KW-0472">Membrane</keyword>
<organism evidence="2">
    <name type="scientific">Salmonella infantis</name>
    <dbReference type="NCBI Taxonomy" id="595"/>
    <lineage>
        <taxon>Bacteria</taxon>
        <taxon>Pseudomonadati</taxon>
        <taxon>Pseudomonadota</taxon>
        <taxon>Gammaproteobacteria</taxon>
        <taxon>Enterobacterales</taxon>
        <taxon>Enterobacteriaceae</taxon>
        <taxon>Salmonella</taxon>
    </lineage>
</organism>
<comment type="caution">
    <text evidence="2">The sequence shown here is derived from an EMBL/GenBank/DDBJ whole genome shotgun (WGS) entry which is preliminary data.</text>
</comment>
<name>A0A3V5LJZ0_SALIN</name>
<keyword evidence="1" id="KW-1133">Transmembrane helix</keyword>
<reference evidence="2" key="1">
    <citation type="journal article" date="2018" name="Genome Biol.">
        <title>SKESA: strategic k-mer extension for scrupulous assemblies.</title>
        <authorList>
            <person name="Souvorov A."/>
            <person name="Agarwala R."/>
            <person name="Lipman D.J."/>
        </authorList>
    </citation>
    <scope>NUCLEOTIDE SEQUENCE</scope>
    <source>
        <strain evidence="2">12-6064</strain>
    </source>
</reference>
<sequence>MKDDIDYEDFELSEEDESDVDPDELLKNKKSCKEMTFDDFINKQFDFMAAFSLGFLMVLAFIIYLPFLLLSTTGFAFYKMLKQVF</sequence>
<dbReference type="EMBL" id="DAAAKH010000082">
    <property type="protein sequence ID" value="HAA0862870.1"/>
    <property type="molecule type" value="Genomic_DNA"/>
</dbReference>
<proteinExistence type="predicted"/>
<reference evidence="2" key="2">
    <citation type="submission" date="2019-10" db="EMBL/GenBank/DDBJ databases">
        <authorList>
            <consortium name="NCBI Pathogen Detection Project"/>
        </authorList>
    </citation>
    <scope>NUCLEOTIDE SEQUENCE</scope>
    <source>
        <strain evidence="2">12-6064</strain>
    </source>
</reference>
<evidence type="ECO:0000256" key="1">
    <source>
        <dbReference type="SAM" id="Phobius"/>
    </source>
</evidence>